<sequence length="219" mass="23127">MATTQAPVAAGPLPKARQSALLPERALPAANARRAPADVRRDRGRHGRKAHRRANVQPAASGASAAFPATVRRDAMVRAALRRVGPKETARRVRSTATAIAVTALRVVLKATVRRAVSKANATEPIDRRGAPRVNARRVRSTVTAIAAIALRVVLKANARRAVSTASATEPIARRGMPKANVPAANAPRAVSKASAPRGRLVRKVNAGHTAQRHVPAMM</sequence>
<protein>
    <submittedName>
        <fullName evidence="2">Uncharacterized protein</fullName>
    </submittedName>
</protein>
<dbReference type="Proteomes" id="UP000789704">
    <property type="component" value="Unassembled WGS sequence"/>
</dbReference>
<name>A0A9N8X1Y0_9BURK</name>
<feature type="compositionally biased region" description="Basic residues" evidence="1">
    <location>
        <begin position="42"/>
        <end position="54"/>
    </location>
</feature>
<feature type="compositionally biased region" description="Low complexity" evidence="1">
    <location>
        <begin position="58"/>
        <end position="67"/>
    </location>
</feature>
<reference evidence="2" key="1">
    <citation type="submission" date="2021-04" db="EMBL/GenBank/DDBJ databases">
        <authorList>
            <person name="Vanwijnsberghe S."/>
        </authorList>
    </citation>
    <scope>NUCLEOTIDE SEQUENCE</scope>
    <source>
        <strain evidence="2">LMG 31841</strain>
    </source>
</reference>
<evidence type="ECO:0000313" key="2">
    <source>
        <dbReference type="EMBL" id="CAG4899550.1"/>
    </source>
</evidence>
<keyword evidence="3" id="KW-1185">Reference proteome</keyword>
<feature type="compositionally biased region" description="Low complexity" evidence="1">
    <location>
        <begin position="20"/>
        <end position="34"/>
    </location>
</feature>
<comment type="caution">
    <text evidence="2">The sequence shown here is derived from an EMBL/GenBank/DDBJ whole genome shotgun (WGS) entry which is preliminary data.</text>
</comment>
<dbReference type="AlphaFoldDB" id="A0A9N8X1Y0"/>
<dbReference type="RefSeq" id="WP_324250939.1">
    <property type="nucleotide sequence ID" value="NZ_CAJQYX010000006.1"/>
</dbReference>
<accession>A0A9N8X1Y0</accession>
<evidence type="ECO:0000313" key="3">
    <source>
        <dbReference type="Proteomes" id="UP000789704"/>
    </source>
</evidence>
<evidence type="ECO:0000256" key="1">
    <source>
        <dbReference type="SAM" id="MobiDB-lite"/>
    </source>
</evidence>
<organism evidence="2 3">
    <name type="scientific">Paraburkholderia saeva</name>
    <dbReference type="NCBI Taxonomy" id="2777537"/>
    <lineage>
        <taxon>Bacteria</taxon>
        <taxon>Pseudomonadati</taxon>
        <taxon>Pseudomonadota</taxon>
        <taxon>Betaproteobacteria</taxon>
        <taxon>Burkholderiales</taxon>
        <taxon>Burkholderiaceae</taxon>
        <taxon>Paraburkholderia</taxon>
    </lineage>
</organism>
<dbReference type="EMBL" id="CAJQZC010000004">
    <property type="protein sequence ID" value="CAG4899550.1"/>
    <property type="molecule type" value="Genomic_DNA"/>
</dbReference>
<gene>
    <name evidence="2" type="ORF">LMG31841_02795</name>
</gene>
<feature type="region of interest" description="Disordered" evidence="1">
    <location>
        <begin position="1"/>
        <end position="67"/>
    </location>
</feature>
<proteinExistence type="predicted"/>